<feature type="signal peptide" evidence="1">
    <location>
        <begin position="1"/>
        <end position="20"/>
    </location>
</feature>
<evidence type="ECO:0000313" key="4">
    <source>
        <dbReference type="Proteomes" id="UP001500936"/>
    </source>
</evidence>
<dbReference type="PROSITE" id="PS50208">
    <property type="entry name" value="CASPASE_P20"/>
    <property type="match status" value="1"/>
</dbReference>
<dbReference type="SUPFAM" id="SSF54001">
    <property type="entry name" value="Cysteine proteinases"/>
    <property type="match status" value="1"/>
</dbReference>
<dbReference type="InterPro" id="IPR011600">
    <property type="entry name" value="Pept_C14_caspase"/>
</dbReference>
<keyword evidence="4" id="KW-1185">Reference proteome</keyword>
<dbReference type="Proteomes" id="UP001500936">
    <property type="component" value="Unassembled WGS sequence"/>
</dbReference>
<organism evidence="3 4">
    <name type="scientific">Nibrella viscosa</name>
    <dbReference type="NCBI Taxonomy" id="1084524"/>
    <lineage>
        <taxon>Bacteria</taxon>
        <taxon>Pseudomonadati</taxon>
        <taxon>Bacteroidota</taxon>
        <taxon>Cytophagia</taxon>
        <taxon>Cytophagales</taxon>
        <taxon>Spirosomataceae</taxon>
        <taxon>Nibrella</taxon>
    </lineage>
</organism>
<sequence>MAQATLTLVLLLWTTISALAQSKSIKIVGGSAPRGTERRLALVVGNKDYAKPGAGLRNPVNDATDMAQALEELGFTVLRRQNLNRSGLEAAIDEFTEQLTRYEVGLFYFSGHGLAFSGENYLVPTDASLSFETQARSQCVSLRRVLDGMEGANAKVSLVFLDACRNNPFPKSTKGGVSQGLVIPNNPRGSLVAFATRDGRTADDNPGERNGLFTGELLKHLRTPNLGLRAMLDRTIAGVESRSGGHQIPGRYDELRGDFMFVQTAGWPKVTEDRRDPVADNILPSVYSLKTYMPTIGNQGNYGTAVAWAACYVRTIMEARRQGLAGQQSAIDALRFSPTYIFEQVKQVGDKECQLGSLIEPALLVMQRKGAVLLASLPYPSCGADIVAYHAQASRYKIGGFEALSPSSNQTRLSADGLKQALVVSKNAVVIGFQIPRSFMSAGEYWQPEPTESPKSSVGSSALTLIGYDDQKNGGSFLLANSWGKNWGKEGYIWIRYDVLTQYASLAYQIGDPVTPVSEKK</sequence>
<comment type="caution">
    <text evidence="3">The sequence shown here is derived from an EMBL/GenBank/DDBJ whole genome shotgun (WGS) entry which is preliminary data.</text>
</comment>
<reference evidence="4" key="1">
    <citation type="journal article" date="2019" name="Int. J. Syst. Evol. Microbiol.">
        <title>The Global Catalogue of Microorganisms (GCM) 10K type strain sequencing project: providing services to taxonomists for standard genome sequencing and annotation.</title>
        <authorList>
            <consortium name="The Broad Institute Genomics Platform"/>
            <consortium name="The Broad Institute Genome Sequencing Center for Infectious Disease"/>
            <person name="Wu L."/>
            <person name="Ma J."/>
        </authorList>
    </citation>
    <scope>NUCLEOTIDE SEQUENCE [LARGE SCALE GENOMIC DNA]</scope>
    <source>
        <strain evidence="4">JCM 17925</strain>
    </source>
</reference>
<dbReference type="EMBL" id="BAABHB010000017">
    <property type="protein sequence ID" value="GAA4418922.1"/>
    <property type="molecule type" value="Genomic_DNA"/>
</dbReference>
<gene>
    <name evidence="3" type="ORF">GCM10023187_52820</name>
</gene>
<keyword evidence="1" id="KW-0732">Signal</keyword>
<dbReference type="Gene3D" id="3.90.70.10">
    <property type="entry name" value="Cysteine proteinases"/>
    <property type="match status" value="1"/>
</dbReference>
<dbReference type="Gene3D" id="3.40.50.1460">
    <property type="match status" value="1"/>
</dbReference>
<dbReference type="InterPro" id="IPR000668">
    <property type="entry name" value="Peptidase_C1A_C"/>
</dbReference>
<dbReference type="PANTHER" id="PTHR22576:SF37">
    <property type="entry name" value="MUCOSA-ASSOCIATED LYMPHOID TISSUE LYMPHOMA TRANSLOCATION PROTEIN 1"/>
    <property type="match status" value="1"/>
</dbReference>
<feature type="domain" description="Caspase family p20" evidence="2">
    <location>
        <begin position="37"/>
        <end position="168"/>
    </location>
</feature>
<dbReference type="SMART" id="SM00645">
    <property type="entry name" value="Pept_C1"/>
    <property type="match status" value="1"/>
</dbReference>
<dbReference type="InterPro" id="IPR001309">
    <property type="entry name" value="Pept_C14_p20"/>
</dbReference>
<protein>
    <recommendedName>
        <fullName evidence="2">Caspase family p20 domain-containing protein</fullName>
    </recommendedName>
</protein>
<evidence type="ECO:0000256" key="1">
    <source>
        <dbReference type="SAM" id="SignalP"/>
    </source>
</evidence>
<evidence type="ECO:0000313" key="3">
    <source>
        <dbReference type="EMBL" id="GAA4418922.1"/>
    </source>
</evidence>
<dbReference type="Pfam" id="PF00656">
    <property type="entry name" value="Peptidase_C14"/>
    <property type="match status" value="1"/>
</dbReference>
<evidence type="ECO:0000259" key="2">
    <source>
        <dbReference type="PROSITE" id="PS50208"/>
    </source>
</evidence>
<dbReference type="SUPFAM" id="SSF52129">
    <property type="entry name" value="Caspase-like"/>
    <property type="match status" value="1"/>
</dbReference>
<dbReference type="Pfam" id="PF00112">
    <property type="entry name" value="Peptidase_C1"/>
    <property type="match status" value="1"/>
</dbReference>
<feature type="chain" id="PRO_5046257132" description="Caspase family p20 domain-containing protein" evidence="1">
    <location>
        <begin position="21"/>
        <end position="521"/>
    </location>
</feature>
<dbReference type="CDD" id="cd02619">
    <property type="entry name" value="Peptidase_C1"/>
    <property type="match status" value="1"/>
</dbReference>
<dbReference type="InterPro" id="IPR038765">
    <property type="entry name" value="Papain-like_cys_pep_sf"/>
</dbReference>
<dbReference type="InterPro" id="IPR052039">
    <property type="entry name" value="Caspase-related_regulators"/>
</dbReference>
<accession>A0ABP8KYM3</accession>
<name>A0ABP8KYM3_9BACT</name>
<proteinExistence type="predicted"/>
<dbReference type="PANTHER" id="PTHR22576">
    <property type="entry name" value="MUCOSA ASSOCIATED LYMPHOID TISSUE LYMPHOMA TRANSLOCATION PROTEIN 1/PARACASPASE"/>
    <property type="match status" value="1"/>
</dbReference>
<dbReference type="InterPro" id="IPR029030">
    <property type="entry name" value="Caspase-like_dom_sf"/>
</dbReference>